<dbReference type="Gene3D" id="3.40.850.10">
    <property type="entry name" value="Kinesin motor domain"/>
    <property type="match status" value="1"/>
</dbReference>
<evidence type="ECO:0000313" key="11">
    <source>
        <dbReference type="EMBL" id="KAK7203083.1"/>
    </source>
</evidence>
<evidence type="ECO:0000256" key="3">
    <source>
        <dbReference type="ARBA" id="ARBA00022741"/>
    </source>
</evidence>
<feature type="binding site" evidence="6">
    <location>
        <begin position="566"/>
        <end position="573"/>
    </location>
    <ligand>
        <name>ATP</name>
        <dbReference type="ChEBI" id="CHEBI:30616"/>
    </ligand>
</feature>
<dbReference type="SMART" id="SM00129">
    <property type="entry name" value="KISc"/>
    <property type="match status" value="1"/>
</dbReference>
<dbReference type="RefSeq" id="XP_064766116.1">
    <property type="nucleotide sequence ID" value="XM_064915430.1"/>
</dbReference>
<reference evidence="11 12" key="1">
    <citation type="submission" date="2024-03" db="EMBL/GenBank/DDBJ databases">
        <title>Genome-scale model development and genomic sequencing of the oleaginous clade Lipomyces.</title>
        <authorList>
            <consortium name="Lawrence Berkeley National Laboratory"/>
            <person name="Czajka J.J."/>
            <person name="Han Y."/>
            <person name="Kim J."/>
            <person name="Mondo S.J."/>
            <person name="Hofstad B.A."/>
            <person name="Robles A."/>
            <person name="Haridas S."/>
            <person name="Riley R."/>
            <person name="LaButti K."/>
            <person name="Pangilinan J."/>
            <person name="Andreopoulos W."/>
            <person name="Lipzen A."/>
            <person name="Yan J."/>
            <person name="Wang M."/>
            <person name="Ng V."/>
            <person name="Grigoriev I.V."/>
            <person name="Spatafora J.W."/>
            <person name="Magnuson J.K."/>
            <person name="Baker S.E."/>
            <person name="Pomraning K.R."/>
        </authorList>
    </citation>
    <scope>NUCLEOTIDE SEQUENCE [LARGE SCALE GENOMIC DNA]</scope>
    <source>
        <strain evidence="11 12">Phaff 52-87</strain>
    </source>
</reference>
<dbReference type="EMBL" id="JBBJBU010000013">
    <property type="protein sequence ID" value="KAK7203083.1"/>
    <property type="molecule type" value="Genomic_DNA"/>
</dbReference>
<dbReference type="PRINTS" id="PR00380">
    <property type="entry name" value="KINESINHEAVY"/>
</dbReference>
<evidence type="ECO:0000259" key="10">
    <source>
        <dbReference type="PROSITE" id="PS50067"/>
    </source>
</evidence>
<comment type="caution">
    <text evidence="11">The sequence shown here is derived from an EMBL/GenBank/DDBJ whole genome shotgun (WGS) entry which is preliminary data.</text>
</comment>
<feature type="coiled-coil region" evidence="8">
    <location>
        <begin position="415"/>
        <end position="449"/>
    </location>
</feature>
<comment type="similarity">
    <text evidence="1">Belongs to the TRAFAC class myosin-kinesin ATPase superfamily. Kinesin family. KIN-14 subfamily.</text>
</comment>
<protein>
    <recommendedName>
        <fullName evidence="7">Kinesin-like protein</fullName>
    </recommendedName>
</protein>
<evidence type="ECO:0000256" key="5">
    <source>
        <dbReference type="ARBA" id="ARBA00023175"/>
    </source>
</evidence>
<sequence length="815" mass="90965">MADSSAFPTVPCTPMATVSRIPQRQVNAAPTSPLSGKLRGGNSTNPLGDLPLGTMNRGAPKMQQYQAMPKKPAATRGVSTTIASTRALDVNDKRGVSNNTKLAAGLSRKSSTSSSVSGTTTFNGGHTIRSKSATSMRPRQLGSRPGSAQDDVSSSRIMPVSVDAINAPWDVKGRLDGMERSYDMLLTRLNETSEELNAKVAALETERRGSELQLRQMEMANMELQQELRKAKSDMDDDQRRARIEMEDLERKYRNELDEQRRLARIKEEDLHHEQRMKSEELKTTSQKTLEERDVMHSKAVEALQASFESEKSVLQTQLETQEQQLREKYEAEAVSLREELQILATRLESERATATFEVSKRDEELKTTRALVASTEEQLQRQQQITGDLETRLRQQAESTLSMETTKASLFAKINELENVVMNKDSRIRDMEKQLADATDAAALAKEKLIKEETLRRVLHNQVQELRGNIRVFCRVRPPSAKESLDVADIHYPDKDRECSAIELIGPSNESALGTAMGTVSTKTHSFGFDRVFSPAATNADVFDEISQLVQSALDGYNVCIFCYGQTGSGKTFTMSSDDGMIRRAVDQIFSTAEGLQDRGWTYKLEGQFLEIYNETIYDLLVESDEFDKKKLDIRQDIKEGKISVPGLSSLRLQSRTDVADVLRRAAKNRTVAATKANERSSRSHSVFILSLHGTNESTGEERHGTLNLIDLAGSERLAHSQSKDERLRETVAINKSLSALREVITAIGTKDRTHIPYRNSKLTYLLQYSLGGNSKTLMFVNISPVKQHIPETVNSLRFATVVNNTHIGPAKKK</sequence>
<evidence type="ECO:0000256" key="8">
    <source>
        <dbReference type="SAM" id="Coils"/>
    </source>
</evidence>
<dbReference type="PROSITE" id="PS50067">
    <property type="entry name" value="KINESIN_MOTOR_2"/>
    <property type="match status" value="1"/>
</dbReference>
<dbReference type="SUPFAM" id="SSF52540">
    <property type="entry name" value="P-loop containing nucleoside triphosphate hydrolases"/>
    <property type="match status" value="1"/>
</dbReference>
<dbReference type="Pfam" id="PF00225">
    <property type="entry name" value="Kinesin"/>
    <property type="match status" value="1"/>
</dbReference>
<gene>
    <name evidence="11" type="ORF">BZA70DRAFT_81218</name>
</gene>
<dbReference type="InterPro" id="IPR036961">
    <property type="entry name" value="Kinesin_motor_dom_sf"/>
</dbReference>
<evidence type="ECO:0000256" key="2">
    <source>
        <dbReference type="ARBA" id="ARBA00022701"/>
    </source>
</evidence>
<dbReference type="PROSITE" id="PS00411">
    <property type="entry name" value="KINESIN_MOTOR_1"/>
    <property type="match status" value="1"/>
</dbReference>
<dbReference type="Proteomes" id="UP001498771">
    <property type="component" value="Unassembled WGS sequence"/>
</dbReference>
<feature type="domain" description="Kinesin motor" evidence="10">
    <location>
        <begin position="470"/>
        <end position="807"/>
    </location>
</feature>
<dbReference type="InterPro" id="IPR001752">
    <property type="entry name" value="Kinesin_motor_dom"/>
</dbReference>
<dbReference type="InterPro" id="IPR027640">
    <property type="entry name" value="Kinesin-like_fam"/>
</dbReference>
<keyword evidence="8" id="KW-0175">Coiled coil</keyword>
<keyword evidence="5 6" id="KW-0505">Motor protein</keyword>
<proteinExistence type="inferred from homology"/>
<evidence type="ECO:0000256" key="7">
    <source>
        <dbReference type="RuleBase" id="RU000394"/>
    </source>
</evidence>
<feature type="compositionally biased region" description="Polar residues" evidence="9">
    <location>
        <begin position="20"/>
        <end position="34"/>
    </location>
</feature>
<feature type="region of interest" description="Disordered" evidence="9">
    <location>
        <begin position="99"/>
        <end position="154"/>
    </location>
</feature>
<dbReference type="InterPro" id="IPR027417">
    <property type="entry name" value="P-loop_NTPase"/>
</dbReference>
<dbReference type="PANTHER" id="PTHR47972:SF45">
    <property type="entry name" value="PROTEIN CLARET SEGREGATIONAL"/>
    <property type="match status" value="1"/>
</dbReference>
<dbReference type="GeneID" id="90040942"/>
<evidence type="ECO:0000256" key="1">
    <source>
        <dbReference type="ARBA" id="ARBA00010899"/>
    </source>
</evidence>
<keyword evidence="4 6" id="KW-0067">ATP-binding</keyword>
<evidence type="ECO:0000256" key="9">
    <source>
        <dbReference type="SAM" id="MobiDB-lite"/>
    </source>
</evidence>
<evidence type="ECO:0000256" key="4">
    <source>
        <dbReference type="ARBA" id="ARBA00022840"/>
    </source>
</evidence>
<evidence type="ECO:0000256" key="6">
    <source>
        <dbReference type="PROSITE-ProRule" id="PRU00283"/>
    </source>
</evidence>
<keyword evidence="3 6" id="KW-0547">Nucleotide-binding</keyword>
<feature type="compositionally biased region" description="Low complexity" evidence="9">
    <location>
        <begin position="105"/>
        <end position="125"/>
    </location>
</feature>
<dbReference type="InterPro" id="IPR019821">
    <property type="entry name" value="Kinesin_motor_CS"/>
</dbReference>
<feature type="region of interest" description="Disordered" evidence="9">
    <location>
        <begin position="19"/>
        <end position="49"/>
    </location>
</feature>
<organism evidence="11 12">
    <name type="scientific">Myxozyma melibiosi</name>
    <dbReference type="NCBI Taxonomy" id="54550"/>
    <lineage>
        <taxon>Eukaryota</taxon>
        <taxon>Fungi</taxon>
        <taxon>Dikarya</taxon>
        <taxon>Ascomycota</taxon>
        <taxon>Saccharomycotina</taxon>
        <taxon>Lipomycetes</taxon>
        <taxon>Lipomycetales</taxon>
        <taxon>Lipomycetaceae</taxon>
        <taxon>Myxozyma</taxon>
    </lineage>
</organism>
<evidence type="ECO:0000313" key="12">
    <source>
        <dbReference type="Proteomes" id="UP001498771"/>
    </source>
</evidence>
<name>A0ABR1F1T2_9ASCO</name>
<keyword evidence="2 7" id="KW-0493">Microtubule</keyword>
<dbReference type="PANTHER" id="PTHR47972">
    <property type="entry name" value="KINESIN-LIKE PROTEIN KLP-3"/>
    <property type="match status" value="1"/>
</dbReference>
<feature type="coiled-coil region" evidence="8">
    <location>
        <begin position="175"/>
        <end position="270"/>
    </location>
</feature>
<feature type="coiled-coil region" evidence="8">
    <location>
        <begin position="305"/>
        <end position="347"/>
    </location>
</feature>
<dbReference type="CDD" id="cd01366">
    <property type="entry name" value="KISc_C_terminal"/>
    <property type="match status" value="1"/>
</dbReference>
<keyword evidence="12" id="KW-1185">Reference proteome</keyword>
<accession>A0ABR1F1T2</accession>